<dbReference type="SMART" id="SM00220">
    <property type="entry name" value="S_TKc"/>
    <property type="match status" value="1"/>
</dbReference>
<keyword evidence="8" id="KW-0547">Nucleotide-binding</keyword>
<keyword evidence="13 21" id="KW-0675">Receptor</keyword>
<dbReference type="CDD" id="cd23509">
    <property type="entry name" value="Gnk2-like"/>
    <property type="match status" value="2"/>
</dbReference>
<sequence>MGTSIRLIFWENSETTLVGSAFPTYLKAVCPTTDLYSPNSTYQGNLQHLLSSLYSKAKYGTGFFNTSCGSFPDTVYGSFLCRGDVSADVCLDCVETASREIIIRCPNQKGAITWYDECQLHYSSQSFFSVDADHPVFSLHNENNISNPDQFSRVLNEAMTSLVSQVAFDPSRHMFATKEVNITAYQTLYVLGQCTLDLSGSSCYSCLLNSVAYLPTCCDGKIGGRVLRASCNVRYELYLFYTRSAIAPTPSAIPHPTVRTTDEGKDGLSFSTTLAIVVPTALAVVVILSLCYILLTRKAIKKENHVGNESQPVGSLQFDLDTIRAATDNFADANKIDEGGYGTVYKGILSNGEEISVKRLLGDSGEIAEAFKKEVFLMAKLQHRNLQRLLGFCSGGGERMLIYEFVSNDCLDSLLFDPENRAQLDWPMRLKIIEGIARGLLYLHDDAPLRIIHCDLKVSNILLDGKMNAKISNFGMAIGWVDDQTLVNPHRIAGTYGHFAPECVMHGQFSSQSDVYSFGVLLLEIGVAREMNEDAADRPSMASVVLMLSSDPSTLLMPRSLPPSVPHRAEPQRTAGELEPSARELGEYNAEIISIDEVTFSELSPR</sequence>
<evidence type="ECO:0000256" key="4">
    <source>
        <dbReference type="ARBA" id="ARBA00022679"/>
    </source>
</evidence>
<evidence type="ECO:0000256" key="8">
    <source>
        <dbReference type="ARBA" id="ARBA00022741"/>
    </source>
</evidence>
<dbReference type="PANTHER" id="PTHR27002:SF1050">
    <property type="entry name" value="CYSTEINE-RICH RECEPTOR-LIKE PROTEIN KINASE 5"/>
    <property type="match status" value="1"/>
</dbReference>
<dbReference type="GO" id="GO:0005524">
    <property type="term" value="F:ATP binding"/>
    <property type="evidence" value="ECO:0007669"/>
    <property type="project" value="UniProtKB-KW"/>
</dbReference>
<organism evidence="21 22">
    <name type="scientific">Vitis vinifera</name>
    <name type="common">Grape</name>
    <dbReference type="NCBI Taxonomy" id="29760"/>
    <lineage>
        <taxon>Eukaryota</taxon>
        <taxon>Viridiplantae</taxon>
        <taxon>Streptophyta</taxon>
        <taxon>Embryophyta</taxon>
        <taxon>Tracheophyta</taxon>
        <taxon>Spermatophyta</taxon>
        <taxon>Magnoliopsida</taxon>
        <taxon>eudicotyledons</taxon>
        <taxon>Gunneridae</taxon>
        <taxon>Pentapetalae</taxon>
        <taxon>rosids</taxon>
        <taxon>Vitales</taxon>
        <taxon>Vitaceae</taxon>
        <taxon>Viteae</taxon>
        <taxon>Vitis</taxon>
    </lineage>
</organism>
<feature type="domain" description="Gnk2-homologous" evidence="20">
    <location>
        <begin position="24"/>
        <end position="127"/>
    </location>
</feature>
<keyword evidence="4" id="KW-0808">Transferase</keyword>
<dbReference type="InterPro" id="IPR038408">
    <property type="entry name" value="GNK2_sf"/>
</dbReference>
<feature type="domain" description="Protein kinase" evidence="19">
    <location>
        <begin position="330"/>
        <end position="606"/>
    </location>
</feature>
<dbReference type="FunFam" id="3.30.430.20:FF:000012">
    <property type="entry name" value="Cysteine-rich receptor-like protein kinase 25"/>
    <property type="match status" value="1"/>
</dbReference>
<dbReference type="SUPFAM" id="SSF56112">
    <property type="entry name" value="Protein kinase-like (PK-like)"/>
    <property type="match status" value="1"/>
</dbReference>
<evidence type="ECO:0000256" key="13">
    <source>
        <dbReference type="ARBA" id="ARBA00023170"/>
    </source>
</evidence>
<dbReference type="FunFam" id="3.30.430.20:FF:000003">
    <property type="entry name" value="Cysteine-rich RLK (RECEPTOR-like protein kinase) 10"/>
    <property type="match status" value="1"/>
</dbReference>
<evidence type="ECO:0000256" key="1">
    <source>
        <dbReference type="ARBA" id="ARBA00004167"/>
    </source>
</evidence>
<keyword evidence="11 18" id="KW-1133">Transmembrane helix</keyword>
<evidence type="ECO:0000313" key="21">
    <source>
        <dbReference type="EMBL" id="RVW19688.1"/>
    </source>
</evidence>
<evidence type="ECO:0000256" key="11">
    <source>
        <dbReference type="ARBA" id="ARBA00022989"/>
    </source>
</evidence>
<dbReference type="PROSITE" id="PS00108">
    <property type="entry name" value="PROTEIN_KINASE_ST"/>
    <property type="match status" value="1"/>
</dbReference>
<evidence type="ECO:0000256" key="2">
    <source>
        <dbReference type="ARBA" id="ARBA00012513"/>
    </source>
</evidence>
<feature type="domain" description="Gnk2-homologous" evidence="20">
    <location>
        <begin position="133"/>
        <end position="240"/>
    </location>
</feature>
<evidence type="ECO:0000256" key="6">
    <source>
        <dbReference type="ARBA" id="ARBA00022729"/>
    </source>
</evidence>
<keyword evidence="5 18" id="KW-0812">Transmembrane</keyword>
<evidence type="ECO:0000256" key="3">
    <source>
        <dbReference type="ARBA" id="ARBA00022527"/>
    </source>
</evidence>
<evidence type="ECO:0000256" key="10">
    <source>
        <dbReference type="ARBA" id="ARBA00022840"/>
    </source>
</evidence>
<dbReference type="Pfam" id="PF07714">
    <property type="entry name" value="PK_Tyr_Ser-Thr"/>
    <property type="match status" value="1"/>
</dbReference>
<dbReference type="EC" id="2.7.11.1" evidence="2"/>
<dbReference type="InterPro" id="IPR000719">
    <property type="entry name" value="Prot_kinase_dom"/>
</dbReference>
<accession>A0A438C921</accession>
<dbReference type="InterPro" id="IPR002902">
    <property type="entry name" value="GNK2"/>
</dbReference>
<dbReference type="PROSITE" id="PS51473">
    <property type="entry name" value="GNK2"/>
    <property type="match status" value="2"/>
</dbReference>
<feature type="region of interest" description="Disordered" evidence="17">
    <location>
        <begin position="559"/>
        <end position="582"/>
    </location>
</feature>
<reference evidence="21 22" key="1">
    <citation type="journal article" date="2018" name="PLoS Genet.">
        <title>Population sequencing reveals clonal diversity and ancestral inbreeding in the grapevine cultivar Chardonnay.</title>
        <authorList>
            <person name="Roach M.J."/>
            <person name="Johnson D.L."/>
            <person name="Bohlmann J."/>
            <person name="van Vuuren H.J."/>
            <person name="Jones S.J."/>
            <person name="Pretorius I.S."/>
            <person name="Schmidt S.A."/>
            <person name="Borneman A.R."/>
        </authorList>
    </citation>
    <scope>NUCLEOTIDE SEQUENCE [LARGE SCALE GENOMIC DNA]</scope>
    <source>
        <strain evidence="22">cv. Chardonnay</strain>
        <tissue evidence="21">Leaf</tissue>
    </source>
</reference>
<name>A0A438C921_VITVI</name>
<dbReference type="EMBL" id="QGNW01002446">
    <property type="protein sequence ID" value="RVW19688.1"/>
    <property type="molecule type" value="Genomic_DNA"/>
</dbReference>
<dbReference type="Gene3D" id="3.30.430.20">
    <property type="entry name" value="Gnk2 domain, C-X8-C-X2-C motif"/>
    <property type="match status" value="2"/>
</dbReference>
<dbReference type="Gene3D" id="1.10.510.10">
    <property type="entry name" value="Transferase(Phosphotransferase) domain 1"/>
    <property type="match status" value="1"/>
</dbReference>
<dbReference type="PROSITE" id="PS50011">
    <property type="entry name" value="PROTEIN_KINASE_DOM"/>
    <property type="match status" value="1"/>
</dbReference>
<dbReference type="FunFam" id="3.30.200.20:FF:000466">
    <property type="entry name" value="Putative LRR receptor-like serine/threonine-protein kinase"/>
    <property type="match status" value="1"/>
</dbReference>
<comment type="caution">
    <text evidence="21">The sequence shown here is derived from an EMBL/GenBank/DDBJ whole genome shotgun (WGS) entry which is preliminary data.</text>
</comment>
<keyword evidence="10" id="KW-0067">ATP-binding</keyword>
<evidence type="ECO:0000256" key="18">
    <source>
        <dbReference type="SAM" id="Phobius"/>
    </source>
</evidence>
<keyword evidence="9 21" id="KW-0418">Kinase</keyword>
<evidence type="ECO:0000259" key="19">
    <source>
        <dbReference type="PROSITE" id="PS50011"/>
    </source>
</evidence>
<dbReference type="PANTHER" id="PTHR27002">
    <property type="entry name" value="RECEPTOR-LIKE SERINE/THREONINE-PROTEIN KINASE SD1-8"/>
    <property type="match status" value="1"/>
</dbReference>
<dbReference type="AlphaFoldDB" id="A0A438C921"/>
<evidence type="ECO:0000256" key="9">
    <source>
        <dbReference type="ARBA" id="ARBA00022777"/>
    </source>
</evidence>
<evidence type="ECO:0000313" key="22">
    <source>
        <dbReference type="Proteomes" id="UP000288805"/>
    </source>
</evidence>
<evidence type="ECO:0000256" key="14">
    <source>
        <dbReference type="ARBA" id="ARBA00023180"/>
    </source>
</evidence>
<dbReference type="Proteomes" id="UP000288805">
    <property type="component" value="Unassembled WGS sequence"/>
</dbReference>
<evidence type="ECO:0000256" key="12">
    <source>
        <dbReference type="ARBA" id="ARBA00023136"/>
    </source>
</evidence>
<keyword evidence="6" id="KW-0732">Signal</keyword>
<keyword evidence="7" id="KW-0677">Repeat</keyword>
<comment type="catalytic activity">
    <reaction evidence="16">
        <text>L-seryl-[protein] + ATP = O-phospho-L-seryl-[protein] + ADP + H(+)</text>
        <dbReference type="Rhea" id="RHEA:17989"/>
        <dbReference type="Rhea" id="RHEA-COMP:9863"/>
        <dbReference type="Rhea" id="RHEA-COMP:11604"/>
        <dbReference type="ChEBI" id="CHEBI:15378"/>
        <dbReference type="ChEBI" id="CHEBI:29999"/>
        <dbReference type="ChEBI" id="CHEBI:30616"/>
        <dbReference type="ChEBI" id="CHEBI:83421"/>
        <dbReference type="ChEBI" id="CHEBI:456216"/>
        <dbReference type="EC" id="2.7.11.1"/>
    </reaction>
</comment>
<evidence type="ECO:0000256" key="17">
    <source>
        <dbReference type="SAM" id="MobiDB-lite"/>
    </source>
</evidence>
<dbReference type="InterPro" id="IPR001245">
    <property type="entry name" value="Ser-Thr/Tyr_kinase_cat_dom"/>
</dbReference>
<dbReference type="Pfam" id="PF01657">
    <property type="entry name" value="Stress-antifung"/>
    <property type="match status" value="2"/>
</dbReference>
<evidence type="ECO:0000256" key="5">
    <source>
        <dbReference type="ARBA" id="ARBA00022692"/>
    </source>
</evidence>
<evidence type="ECO:0000256" key="15">
    <source>
        <dbReference type="ARBA" id="ARBA00047899"/>
    </source>
</evidence>
<comment type="catalytic activity">
    <reaction evidence="15">
        <text>L-threonyl-[protein] + ATP = O-phospho-L-threonyl-[protein] + ADP + H(+)</text>
        <dbReference type="Rhea" id="RHEA:46608"/>
        <dbReference type="Rhea" id="RHEA-COMP:11060"/>
        <dbReference type="Rhea" id="RHEA-COMP:11605"/>
        <dbReference type="ChEBI" id="CHEBI:15378"/>
        <dbReference type="ChEBI" id="CHEBI:30013"/>
        <dbReference type="ChEBI" id="CHEBI:30616"/>
        <dbReference type="ChEBI" id="CHEBI:61977"/>
        <dbReference type="ChEBI" id="CHEBI:456216"/>
        <dbReference type="EC" id="2.7.11.1"/>
    </reaction>
</comment>
<dbReference type="Gene3D" id="3.30.200.20">
    <property type="entry name" value="Phosphorylase Kinase, domain 1"/>
    <property type="match status" value="1"/>
</dbReference>
<dbReference type="GO" id="GO:0004674">
    <property type="term" value="F:protein serine/threonine kinase activity"/>
    <property type="evidence" value="ECO:0007669"/>
    <property type="project" value="UniProtKB-KW"/>
</dbReference>
<keyword evidence="14" id="KW-0325">Glycoprotein</keyword>
<evidence type="ECO:0000259" key="20">
    <source>
        <dbReference type="PROSITE" id="PS51473"/>
    </source>
</evidence>
<keyword evidence="12 18" id="KW-0472">Membrane</keyword>
<dbReference type="GO" id="GO:0016020">
    <property type="term" value="C:membrane"/>
    <property type="evidence" value="ECO:0007669"/>
    <property type="project" value="UniProtKB-SubCell"/>
</dbReference>
<dbReference type="InterPro" id="IPR011009">
    <property type="entry name" value="Kinase-like_dom_sf"/>
</dbReference>
<dbReference type="InterPro" id="IPR008271">
    <property type="entry name" value="Ser/Thr_kinase_AS"/>
</dbReference>
<comment type="subcellular location">
    <subcellularLocation>
        <location evidence="1">Membrane</location>
        <topology evidence="1">Single-pass membrane protein</topology>
    </subcellularLocation>
</comment>
<evidence type="ECO:0000256" key="7">
    <source>
        <dbReference type="ARBA" id="ARBA00022737"/>
    </source>
</evidence>
<evidence type="ECO:0000256" key="16">
    <source>
        <dbReference type="ARBA" id="ARBA00048679"/>
    </source>
</evidence>
<protein>
    <recommendedName>
        <fullName evidence="2">non-specific serine/threonine protein kinase</fullName>
        <ecNumber evidence="2">2.7.11.1</ecNumber>
    </recommendedName>
</protein>
<proteinExistence type="predicted"/>
<dbReference type="FunFam" id="1.10.510.10:FF:001023">
    <property type="entry name" value="Os07g0541700 protein"/>
    <property type="match status" value="1"/>
</dbReference>
<gene>
    <name evidence="21" type="primary">CRK25_13</name>
    <name evidence="21" type="ORF">CK203_110811</name>
</gene>
<keyword evidence="3" id="KW-0723">Serine/threonine-protein kinase</keyword>
<feature type="transmembrane region" description="Helical" evidence="18">
    <location>
        <begin position="274"/>
        <end position="295"/>
    </location>
</feature>